<evidence type="ECO:0000313" key="3">
    <source>
        <dbReference type="Proteomes" id="UP000049472"/>
    </source>
</evidence>
<evidence type="ECO:0000313" key="2">
    <source>
        <dbReference type="EMBL" id="CRL39805.1"/>
    </source>
</evidence>
<sequence>MQEEVENRTLTLVVSGTKFTGRLLKDAISKYMAHCKEKKLQKQRSRDAPVTPHGKQTVKQIIGQNQGISNIEITDPSIKEFEKIARKYGVDYAVKKDRSSSPPKYLIFFKGRDADALTAAFTEYTNKKVKKATKTERPSVLAKLNQFKEMVKNAVVDRTKRKELER</sequence>
<keyword evidence="3" id="KW-1185">Reference proteome</keyword>
<organism evidence="2 3">
    <name type="scientific">Agathobacter rectalis</name>
    <dbReference type="NCBI Taxonomy" id="39491"/>
    <lineage>
        <taxon>Bacteria</taxon>
        <taxon>Bacillati</taxon>
        <taxon>Bacillota</taxon>
        <taxon>Clostridia</taxon>
        <taxon>Lachnospirales</taxon>
        <taxon>Lachnospiraceae</taxon>
        <taxon>Agathobacter</taxon>
    </lineage>
</organism>
<feature type="compositionally biased region" description="Basic and acidic residues" evidence="1">
    <location>
        <begin position="38"/>
        <end position="47"/>
    </location>
</feature>
<reference evidence="3" key="1">
    <citation type="submission" date="2015-05" db="EMBL/GenBank/DDBJ databases">
        <authorList>
            <consortium name="Pathogen Informatics"/>
        </authorList>
    </citation>
    <scope>NUCLEOTIDE SEQUENCE [LARGE SCALE GENOMIC DNA]</scope>
    <source>
        <strain evidence="3">T1-815</strain>
    </source>
</reference>
<gene>
    <name evidence="2" type="ORF">T1815_21701</name>
</gene>
<dbReference type="EMBL" id="CVRQ01000023">
    <property type="protein sequence ID" value="CRL39805.1"/>
    <property type="molecule type" value="Genomic_DNA"/>
</dbReference>
<proteinExistence type="predicted"/>
<dbReference type="AlphaFoldDB" id="A0A0M6WQI6"/>
<dbReference type="InterPro" id="IPR024234">
    <property type="entry name" value="DUF3801"/>
</dbReference>
<accession>A0A0M6WQI6</accession>
<dbReference type="Pfam" id="PF12687">
    <property type="entry name" value="DUF3801"/>
    <property type="match status" value="1"/>
</dbReference>
<dbReference type="Proteomes" id="UP000049472">
    <property type="component" value="Unassembled WGS sequence"/>
</dbReference>
<evidence type="ECO:0000256" key="1">
    <source>
        <dbReference type="SAM" id="MobiDB-lite"/>
    </source>
</evidence>
<feature type="region of interest" description="Disordered" evidence="1">
    <location>
        <begin position="38"/>
        <end position="57"/>
    </location>
</feature>
<name>A0A0M6WQI6_9FIRM</name>
<protein>
    <recommendedName>
        <fullName evidence="4">PcfB family protein</fullName>
    </recommendedName>
</protein>
<evidence type="ECO:0008006" key="4">
    <source>
        <dbReference type="Google" id="ProtNLM"/>
    </source>
</evidence>
<dbReference type="RefSeq" id="WP_055062207.1">
    <property type="nucleotide sequence ID" value="NZ_CVRQ01000023.1"/>
</dbReference>